<evidence type="ECO:0000259" key="20">
    <source>
        <dbReference type="PROSITE" id="PS50188"/>
    </source>
</evidence>
<dbReference type="Gene3D" id="3.10.129.110">
    <property type="entry name" value="Polyketide synthase dehydratase"/>
    <property type="match status" value="1"/>
</dbReference>
<keyword evidence="9" id="KW-0378">Hydrolase</keyword>
<dbReference type="InterPro" id="IPR011032">
    <property type="entry name" value="GroES-like_sf"/>
</dbReference>
<dbReference type="SMART" id="SM00823">
    <property type="entry name" value="PKS_PP"/>
    <property type="match status" value="1"/>
</dbReference>
<evidence type="ECO:0000256" key="1">
    <source>
        <dbReference type="ARBA" id="ARBA00010910"/>
    </source>
</evidence>
<dbReference type="PROSITE" id="PS50225">
    <property type="entry name" value="SOCS"/>
    <property type="match status" value="1"/>
</dbReference>
<keyword evidence="15" id="KW-0275">Fatty acid biosynthesis</keyword>
<dbReference type="GO" id="GO:0004312">
    <property type="term" value="F:fatty acid synthase activity"/>
    <property type="evidence" value="ECO:0007669"/>
    <property type="project" value="UniProtKB-EC"/>
</dbReference>
<evidence type="ECO:0000256" key="7">
    <source>
        <dbReference type="ARBA" id="ARBA00022553"/>
    </source>
</evidence>
<evidence type="ECO:0000256" key="12">
    <source>
        <dbReference type="ARBA" id="ARBA00023002"/>
    </source>
</evidence>
<feature type="domain" description="Carrier" evidence="19">
    <location>
        <begin position="2106"/>
        <end position="2186"/>
    </location>
</feature>
<dbReference type="Pfam" id="PF00622">
    <property type="entry name" value="SPRY"/>
    <property type="match status" value="1"/>
</dbReference>
<dbReference type="UniPathway" id="UPA00094"/>
<gene>
    <name evidence="24" type="ORF">CGI_10019552</name>
</gene>
<dbReference type="GO" id="GO:0016491">
    <property type="term" value="F:oxidoreductase activity"/>
    <property type="evidence" value="ECO:0007669"/>
    <property type="project" value="UniProtKB-KW"/>
</dbReference>
<keyword evidence="16" id="KW-0511">Multifunctional enzyme</keyword>
<dbReference type="SMART" id="SM00827">
    <property type="entry name" value="PKS_AT"/>
    <property type="match status" value="1"/>
</dbReference>
<keyword evidence="12" id="KW-0560">Oxidoreductase</keyword>
<dbReference type="SUPFAM" id="SSF52151">
    <property type="entry name" value="FabD/lysophospholipase-like"/>
    <property type="match status" value="1"/>
</dbReference>
<dbReference type="InterPro" id="IPR020843">
    <property type="entry name" value="ER"/>
</dbReference>
<dbReference type="InterPro" id="IPR020806">
    <property type="entry name" value="PKS_PP-bd"/>
</dbReference>
<dbReference type="CDD" id="cd08954">
    <property type="entry name" value="KR_1_FAS_SDR_x"/>
    <property type="match status" value="1"/>
</dbReference>
<dbReference type="PANTHER" id="PTHR43775">
    <property type="entry name" value="FATTY ACID SYNTHASE"/>
    <property type="match status" value="1"/>
</dbReference>
<keyword evidence="7" id="KW-0597">Phosphoprotein</keyword>
<dbReference type="PANTHER" id="PTHR43775:SF7">
    <property type="entry name" value="FATTY ACID SYNTHASE"/>
    <property type="match status" value="1"/>
</dbReference>
<feature type="active site" description="Proton donor; for dehydratase activity" evidence="18">
    <location>
        <position position="1032"/>
    </location>
</feature>
<evidence type="ECO:0000256" key="6">
    <source>
        <dbReference type="ARBA" id="ARBA00022516"/>
    </source>
</evidence>
<dbReference type="PROSITE" id="PS50075">
    <property type="entry name" value="CARRIER"/>
    <property type="match status" value="1"/>
</dbReference>
<feature type="domain" description="SOCS box" evidence="21">
    <location>
        <begin position="2683"/>
        <end position="2718"/>
    </location>
</feature>
<dbReference type="InterPro" id="IPR001496">
    <property type="entry name" value="SOCS_box"/>
</dbReference>
<dbReference type="InterPro" id="IPR036291">
    <property type="entry name" value="NAD(P)-bd_dom_sf"/>
</dbReference>
<dbReference type="InterPro" id="IPR057326">
    <property type="entry name" value="KR_dom"/>
</dbReference>
<accession>K1Q7G8</accession>
<dbReference type="SUPFAM" id="SSF53901">
    <property type="entry name" value="Thiolase-like"/>
    <property type="match status" value="2"/>
</dbReference>
<dbReference type="PROSITE" id="PS52019">
    <property type="entry name" value="PKS_MFAS_DH"/>
    <property type="match status" value="1"/>
</dbReference>
<dbReference type="GO" id="GO:0006633">
    <property type="term" value="P:fatty acid biosynthetic process"/>
    <property type="evidence" value="ECO:0007669"/>
    <property type="project" value="UniProtKB-UniPathway"/>
</dbReference>
<feature type="domain" description="Ketosynthase family 3 (KS3)" evidence="22">
    <location>
        <begin position="3"/>
        <end position="405"/>
    </location>
</feature>
<dbReference type="GO" id="GO:0016787">
    <property type="term" value="F:hydrolase activity"/>
    <property type="evidence" value="ECO:0007669"/>
    <property type="project" value="UniProtKB-KW"/>
</dbReference>
<dbReference type="SUPFAM" id="SSF55048">
    <property type="entry name" value="Probable ACP-binding domain of malonyl-CoA ACP transacylase"/>
    <property type="match status" value="1"/>
</dbReference>
<dbReference type="SMART" id="SM00822">
    <property type="entry name" value="PKS_KR"/>
    <property type="match status" value="1"/>
</dbReference>
<dbReference type="SMART" id="SM00825">
    <property type="entry name" value="PKS_KS"/>
    <property type="match status" value="1"/>
</dbReference>
<evidence type="ECO:0000313" key="24">
    <source>
        <dbReference type="EMBL" id="EKC24795.1"/>
    </source>
</evidence>
<evidence type="ECO:0000256" key="16">
    <source>
        <dbReference type="ARBA" id="ARBA00023268"/>
    </source>
</evidence>
<dbReference type="PROSITE" id="PS50188">
    <property type="entry name" value="B302_SPRY"/>
    <property type="match status" value="1"/>
</dbReference>
<dbReference type="SMART" id="SM00829">
    <property type="entry name" value="PKS_ER"/>
    <property type="match status" value="1"/>
</dbReference>
<dbReference type="InterPro" id="IPR032821">
    <property type="entry name" value="PKS_assoc"/>
</dbReference>
<evidence type="ECO:0000256" key="5">
    <source>
        <dbReference type="ARBA" id="ARBA00022450"/>
    </source>
</evidence>
<dbReference type="InterPro" id="IPR043136">
    <property type="entry name" value="B30.2/SPRY_sf"/>
</dbReference>
<dbReference type="Gene3D" id="3.40.47.10">
    <property type="match status" value="1"/>
</dbReference>
<evidence type="ECO:0000256" key="11">
    <source>
        <dbReference type="ARBA" id="ARBA00022857"/>
    </source>
</evidence>
<dbReference type="InterPro" id="IPR016035">
    <property type="entry name" value="Acyl_Trfase/lysoPLipase"/>
</dbReference>
<dbReference type="InterPro" id="IPR049552">
    <property type="entry name" value="PKS_DH_N"/>
</dbReference>
<dbReference type="Gene3D" id="3.30.70.3290">
    <property type="match status" value="1"/>
</dbReference>
<dbReference type="Gene3D" id="1.10.1200.10">
    <property type="entry name" value="ACP-like"/>
    <property type="match status" value="1"/>
</dbReference>
<dbReference type="Pfam" id="PF13489">
    <property type="entry name" value="Methyltransf_23"/>
    <property type="match status" value="1"/>
</dbReference>
<dbReference type="Gene3D" id="3.40.50.150">
    <property type="entry name" value="Vaccinia Virus protein VP39"/>
    <property type="match status" value="1"/>
</dbReference>
<dbReference type="Gene3D" id="3.40.366.10">
    <property type="entry name" value="Malonyl-Coenzyme A Acyl Carrier Protein, domain 2"/>
    <property type="match status" value="1"/>
</dbReference>
<comment type="catalytic activity">
    <reaction evidence="17">
        <text>acetyl-CoA + n malonyl-CoA + 2n NADPH + 2n H(+) = a long-chain fatty acid + (n+1) CoA + n CO2 + 2n NADP(+).</text>
        <dbReference type="EC" id="2.3.1.85"/>
    </reaction>
</comment>
<dbReference type="InterPro" id="IPR001227">
    <property type="entry name" value="Ac_transferase_dom_sf"/>
</dbReference>
<dbReference type="PROSITE" id="PS52004">
    <property type="entry name" value="KS3_2"/>
    <property type="match status" value="1"/>
</dbReference>
<dbReference type="GO" id="GO:0031177">
    <property type="term" value="F:phosphopantetheine binding"/>
    <property type="evidence" value="ECO:0007669"/>
    <property type="project" value="InterPro"/>
</dbReference>
<dbReference type="InterPro" id="IPR014031">
    <property type="entry name" value="Ketoacyl_synth_C"/>
</dbReference>
<dbReference type="SUPFAM" id="SSF53474">
    <property type="entry name" value="alpha/beta-Hydrolases"/>
    <property type="match status" value="1"/>
</dbReference>
<dbReference type="Pfam" id="PF21149">
    <property type="entry name" value="FAS_pseudo-KR"/>
    <property type="match status" value="1"/>
</dbReference>
<dbReference type="InterPro" id="IPR016036">
    <property type="entry name" value="Malonyl_transacylase_ACP-bd"/>
</dbReference>
<evidence type="ECO:0000256" key="13">
    <source>
        <dbReference type="ARBA" id="ARBA00023027"/>
    </source>
</evidence>
<dbReference type="InterPro" id="IPR014043">
    <property type="entry name" value="Acyl_transferase_dom"/>
</dbReference>
<keyword evidence="11" id="KW-0521">NADP</keyword>
<keyword evidence="6" id="KW-0444">Lipid biosynthesis</keyword>
<dbReference type="Pfam" id="PF00550">
    <property type="entry name" value="PP-binding"/>
    <property type="match status" value="1"/>
</dbReference>
<dbReference type="InterPro" id="IPR035754">
    <property type="entry name" value="SPRY_SPSB3"/>
</dbReference>
<keyword evidence="5" id="KW-0596">Phosphopantetheine</keyword>
<dbReference type="Pfam" id="PF00698">
    <property type="entry name" value="Acyl_transf_1"/>
    <property type="match status" value="1"/>
</dbReference>
<dbReference type="HOGENOM" id="CLU_000022_31_7_1"/>
<comment type="similarity">
    <text evidence="1">Belongs to the SPSB family.</text>
</comment>
<sequence length="2718" mass="301281">MEEDSIVISGISCRLPQADNVEEFHQNMMNGRDMVSHIRSSPTDPDYDMTQPYSGTIRDLTKFDAVFFGVPPKLADVMDPQLRMLMEATCETFVDAGVSIEAMRGSNTAVFIGCGLSEALEAYVSDPDHVNAYAPIGCSSAMLANRISYAFDLKGPSYALRNGNASGFLALERAVLSVQRGQCEAVVVGGSNLCLKAAASFQLMMLDLLSPDGKCCCCNEDSCGTNRSEGVVVMLIQKRKFAKRIYSTIRHIKCTSMKNSFYPSYEEETKLLNEVYKEADVDPTKVSYVEISGSCNVDADAQEVNSVADICCKDREKPLRIGSVKTNVGNTETASGLVSILKVLMAAQEGMIPSNLHVGTPNQCIEALHDGRIEFLSERKRWTPGIVGVSCNGMGHMHGHCILDFTSNPPDANKSQEKRLAVFSATSELGVKSVLKHLENNSDDFALHSLLNENSKLPPVQHQFRGFSILNSKQSCLEIQKCVNTGRPLWYVFSGMGSQWPNMGRQIMKMEAFKRSIMSCDAILQRHGVSLHDIIMNGGDNVYDKCLNSFLGIVSIQIALVDLLRSMGLEPSGIVGHSVGELGCGYADGSLTTEETVLAAYWRGRCILESNLPTGGMAAVGLTWKEAKEQCPKGVVPACHNTEKTVTISGPLKDVQDFVTSLKERGVFAREVNSSGVAFHSYFMDQVAPLIKDKLSKIIVPKKRSKRWISSSIPESDWSTDLAQMSSADYIANNVTHPVLFQEALRHIPEGAVVIEIAPHCLLQAVLKRSLDPKCTVVPLMKKDHEDNTDFFLSNVGRCYNLGYNINPLGISNQLCNFPVPLTTPNLSSYIRWDHSVSWRTPQPEEFLSGQSGRQTEAIFEVDISPEGKDHYILDHFIDGRALFPAAGYLVLGWKMLAKSKGMVYTDMPVLFKNVSIHRATVLPSTGMIKFTVSVVPATGEFEVCEGGAMVASGEVSAPYKSLHTLDDESKCILSPRKSAKTTGPDLMADEVYREFLRGYEYGPRFCGILQAAGNGMEGHLLWEDNWVTFFDAMMQMTLLSKPGKHLVLPTGIRYLSINPEQHRNKTLPTSRNKTGILATVDRLVDTIVCGGVEMQGLATKKAPAKKVLDVPVLEEMVFVPYVEEGTDSLVSASLQKYCQICVDQVKQLLKKLQSVGLISAKGSLMSVCSEESKDDGTQKEEDIRQFKKSKNSVLLQTLLKVNAVASDDNFMTNVKNVLSAFKNDLMKDMLISNHLQARSLKPCIDMVVENSPGHIRVLELQIAESGLYKSVMGFLKVSPGLHFNYTLAISSAKSQIQSEMTEMGMESFVWDIQEQYDWDQVYDLVVVSDVLHEQENVEKVVENLHRAVKDNGFLLVTEITHNDILPKTLDILNSVSKERLEGSKYKGVKEWETLFEKSGFRPVARKSDGLLMTTFLFRKMDKVKDCKVLSVNGCFNLWLDKLKEEMAALQEESKGTNLWLTTDTSKPSGIVGLVNCLKKEPAGDRIRCIYNMDHNATLAEIPEELKRKDHVMNILKNGQWGSFRHVRVNTVKNLALKKSEKCFLSHNQSGKGFVWSELPKETASEREEVCHVMYAALTSQDQYKDQTQTGMGKEFSGVTSSGRRVMGVHCPAVATVAIVEKRFLVDVPENWTLQEASCVLWSYGIAIKALVLEEKLAAGTQVLICDGHTDIGIAAVAVAMELRCDVFVTVPSTEKKNYLMSYFERLNSSQVLVVKENSFAEFEILRLTNGQGVELVMNTMLDRSVSFDDTVLSSGGRVVDFIQNNSEKNVIRIGSSVEHHKWNLENIKTKDFEVLWEHLSRGIKTGAYRPIPQHCFRCDDIQRAIGDLEFMKGYHSKIVIKIRDEKDLVGKQVAPLTKPVITTARCNPDKVYIITGGLGGFGLELASWLVEKGARKLVLTSRSGIRTGYQARKVRLLKNQEVTVLVSTEDITSETGSRCLIEHATERGLVGGIFHLAMVLRDGMLENQTLENFKEVLDPKVLGTVHLDNWSRTLCKALDWFVVFSSVTSGRGNAGQSNYGYANSFMERICEQRQRDGFPGLAIQWGMIGDVGVAVEKFGNKVTAVGGTLPQRMSSCLDSMDQFLCQSKPVVSSFVPASVSMEGRETETQVQRTLMESVLRVLGSQDPSSLRPESTLLDLGMDSLMGVEIKQIMETQHSIEMSLPNIRTLTVQKLKEMSEAKSGGKTTSHDVNLNVEKEVNANVDLEVERPGLFTIPMDCLVQLSPGQEDKMPVIILHDLDGSFGSWKALGKLLDNPVYGVQSTPTTPMVSIRAMAGFYTQKLAQHLMRGCYLLGLSFGSMLAVQIAQNIQTYWKSSDCKIVAVDSSPQILPALGGRSLQELEGMDRSMCDDIILRSFYQHIGLDAYEYQIETSLDEKLRQTVHAVMNAGLASGAPEVLYSVQNYHKRAMDAIKSPTPNVNCDVILIRPQMAEHEFGQQNNDYKWKECCSGKVTVHTLNYTHTELGRNGETFREIANIIEGLQSVERPSTGLAGCSMLTGFQRESWVWDQITKSPEVLLSSDRHSAYFYIDPIYESTGTAGVRGTKGFTEGEHYWEVVFLEPPCGTSVMIGVGTENVALHRSNFEYIDLIGFDTESWGLSYKGTAWHGGQKVQYCEPFFDKTTVIGCHLNLYKGTLAFSVNGTYMGVAFTGVNSVCGPLYPIVSSTASETELGLGEQYCRYLTLQEKCLQTIKRHLEYDDSVDCLPLPKVFKSSIKNI</sequence>
<dbReference type="InterPro" id="IPR013320">
    <property type="entry name" value="ConA-like_dom_sf"/>
</dbReference>
<keyword evidence="8" id="KW-0808">Transferase</keyword>
<dbReference type="InterPro" id="IPR014030">
    <property type="entry name" value="Ketoacyl_synth_N"/>
</dbReference>
<evidence type="ECO:0000256" key="15">
    <source>
        <dbReference type="ARBA" id="ARBA00023160"/>
    </source>
</evidence>
<dbReference type="InterPro" id="IPR042104">
    <property type="entry name" value="PKS_dehydratase_sf"/>
</dbReference>
<dbReference type="EC" id="2.3.1.85" evidence="2"/>
<dbReference type="InterPro" id="IPR013968">
    <property type="entry name" value="PKS_KR"/>
</dbReference>
<evidence type="ECO:0000259" key="19">
    <source>
        <dbReference type="PROSITE" id="PS50075"/>
    </source>
</evidence>
<evidence type="ECO:0000256" key="3">
    <source>
        <dbReference type="ARBA" id="ARBA00014684"/>
    </source>
</evidence>
<dbReference type="EMBL" id="JH816920">
    <property type="protein sequence ID" value="EKC24795.1"/>
    <property type="molecule type" value="Genomic_DNA"/>
</dbReference>
<keyword evidence="14" id="KW-0443">Lipid metabolism</keyword>
<protein>
    <recommendedName>
        <fullName evidence="4">Fatty acid synthase</fullName>
        <ecNumber evidence="2">2.3.1.85</ecNumber>
    </recommendedName>
    <alternativeName>
        <fullName evidence="3">SPRY domain-containing SOCS box protein 3</fullName>
    </alternativeName>
</protein>
<dbReference type="InterPro" id="IPR003877">
    <property type="entry name" value="SPRY_dom"/>
</dbReference>
<dbReference type="InterPro" id="IPR029058">
    <property type="entry name" value="AB_hydrolase_fold"/>
</dbReference>
<dbReference type="Pfam" id="PF16197">
    <property type="entry name" value="KAsynt_C_assoc"/>
    <property type="match status" value="1"/>
</dbReference>
<evidence type="ECO:0000259" key="22">
    <source>
        <dbReference type="PROSITE" id="PS52004"/>
    </source>
</evidence>
<dbReference type="SMART" id="SM00449">
    <property type="entry name" value="SPRY"/>
    <property type="match status" value="1"/>
</dbReference>
<dbReference type="Gene3D" id="2.60.120.920">
    <property type="match status" value="1"/>
</dbReference>
<evidence type="ECO:0000256" key="2">
    <source>
        <dbReference type="ARBA" id="ARBA00012873"/>
    </source>
</evidence>
<dbReference type="SUPFAM" id="SSF51735">
    <property type="entry name" value="NAD(P)-binding Rossmann-fold domains"/>
    <property type="match status" value="2"/>
</dbReference>
<feature type="active site" description="Proton acceptor; for dehydratase activity" evidence="18">
    <location>
        <position position="876"/>
    </location>
</feature>
<keyword evidence="10" id="KW-0276">Fatty acid metabolism</keyword>
<organism evidence="24">
    <name type="scientific">Magallana gigas</name>
    <name type="common">Pacific oyster</name>
    <name type="synonym">Crassostrea gigas</name>
    <dbReference type="NCBI Taxonomy" id="29159"/>
    <lineage>
        <taxon>Eukaryota</taxon>
        <taxon>Metazoa</taxon>
        <taxon>Spiralia</taxon>
        <taxon>Lophotrochozoa</taxon>
        <taxon>Mollusca</taxon>
        <taxon>Bivalvia</taxon>
        <taxon>Autobranchia</taxon>
        <taxon>Pteriomorphia</taxon>
        <taxon>Ostreida</taxon>
        <taxon>Ostreoidea</taxon>
        <taxon>Ostreidae</taxon>
        <taxon>Magallana</taxon>
    </lineage>
</organism>
<evidence type="ECO:0000259" key="23">
    <source>
        <dbReference type="PROSITE" id="PS52019"/>
    </source>
</evidence>
<feature type="region of interest" description="N-terminal hotdog fold" evidence="18">
    <location>
        <begin position="845"/>
        <end position="970"/>
    </location>
</feature>
<dbReference type="Gene3D" id="3.90.180.10">
    <property type="entry name" value="Medium-chain alcohol dehydrogenases, catalytic domain"/>
    <property type="match status" value="1"/>
</dbReference>
<dbReference type="Pfam" id="PF00109">
    <property type="entry name" value="ketoacyl-synt"/>
    <property type="match status" value="1"/>
</dbReference>
<dbReference type="Pfam" id="PF08659">
    <property type="entry name" value="KR"/>
    <property type="match status" value="1"/>
</dbReference>
<evidence type="ECO:0000256" key="9">
    <source>
        <dbReference type="ARBA" id="ARBA00022801"/>
    </source>
</evidence>
<dbReference type="CDD" id="cd00833">
    <property type="entry name" value="PKS"/>
    <property type="match status" value="1"/>
</dbReference>
<name>K1Q7G8_MAGGI</name>
<dbReference type="InParanoid" id="K1Q7G8"/>
<feature type="domain" description="PKS/mFAS DH" evidence="23">
    <location>
        <begin position="845"/>
        <end position="1109"/>
    </location>
</feature>
<dbReference type="Pfam" id="PF02801">
    <property type="entry name" value="Ketoacyl-synt_C"/>
    <property type="match status" value="1"/>
</dbReference>
<dbReference type="Gene3D" id="3.40.50.1820">
    <property type="entry name" value="alpha/beta hydrolase"/>
    <property type="match status" value="1"/>
</dbReference>
<dbReference type="InterPro" id="IPR029063">
    <property type="entry name" value="SAM-dependent_MTases_sf"/>
</dbReference>
<dbReference type="SUPFAM" id="SSF50129">
    <property type="entry name" value="GroES-like"/>
    <property type="match status" value="1"/>
</dbReference>
<dbReference type="InterPro" id="IPR050091">
    <property type="entry name" value="PKS_NRPS_Biosynth_Enz"/>
</dbReference>
<keyword evidence="13" id="KW-0520">NAD</keyword>
<proteinExistence type="inferred from homology"/>
<evidence type="ECO:0000256" key="18">
    <source>
        <dbReference type="PROSITE-ProRule" id="PRU01363"/>
    </source>
</evidence>
<dbReference type="InterPro" id="IPR049391">
    <property type="entry name" value="FAS_pseudo-KR"/>
</dbReference>
<dbReference type="CDD" id="cd12876">
    <property type="entry name" value="SPRY_SOCS3"/>
    <property type="match status" value="1"/>
</dbReference>
<evidence type="ECO:0000256" key="17">
    <source>
        <dbReference type="ARBA" id="ARBA00044883"/>
    </source>
</evidence>
<dbReference type="CDD" id="cd05195">
    <property type="entry name" value="enoyl_red"/>
    <property type="match status" value="1"/>
</dbReference>
<dbReference type="InterPro" id="IPR009081">
    <property type="entry name" value="PP-bd_ACP"/>
</dbReference>
<evidence type="ECO:0000259" key="21">
    <source>
        <dbReference type="PROSITE" id="PS50225"/>
    </source>
</evidence>
<dbReference type="SUPFAM" id="SSF49899">
    <property type="entry name" value="Concanavalin A-like lectins/glucanases"/>
    <property type="match status" value="1"/>
</dbReference>
<dbReference type="InterPro" id="IPR020841">
    <property type="entry name" value="PKS_Beta-ketoAc_synthase_dom"/>
</dbReference>
<evidence type="ECO:0000256" key="14">
    <source>
        <dbReference type="ARBA" id="ARBA00023098"/>
    </source>
</evidence>
<dbReference type="SUPFAM" id="SSF47336">
    <property type="entry name" value="ACP-like"/>
    <property type="match status" value="1"/>
</dbReference>
<feature type="domain" description="B30.2/SPRY" evidence="20">
    <location>
        <begin position="2486"/>
        <end position="2679"/>
    </location>
</feature>
<dbReference type="SUPFAM" id="SSF53335">
    <property type="entry name" value="S-adenosyl-L-methionine-dependent methyltransferases"/>
    <property type="match status" value="1"/>
</dbReference>
<feature type="region of interest" description="C-terminal hotdog fold" evidence="18">
    <location>
        <begin position="984"/>
        <end position="1109"/>
    </location>
</feature>
<dbReference type="InterPro" id="IPR049900">
    <property type="entry name" value="PKS_mFAS_DH"/>
</dbReference>
<dbReference type="Gene3D" id="3.40.50.720">
    <property type="entry name" value="NAD(P)-binding Rossmann-like Domain"/>
    <property type="match status" value="1"/>
</dbReference>
<reference evidence="24" key="1">
    <citation type="journal article" date="2012" name="Nature">
        <title>The oyster genome reveals stress adaptation and complexity of shell formation.</title>
        <authorList>
            <person name="Zhang G."/>
            <person name="Fang X."/>
            <person name="Guo X."/>
            <person name="Li L."/>
            <person name="Luo R."/>
            <person name="Xu F."/>
            <person name="Yang P."/>
            <person name="Zhang L."/>
            <person name="Wang X."/>
            <person name="Qi H."/>
            <person name="Xiong Z."/>
            <person name="Que H."/>
            <person name="Xie Y."/>
            <person name="Holland P.W."/>
            <person name="Paps J."/>
            <person name="Zhu Y."/>
            <person name="Wu F."/>
            <person name="Chen Y."/>
            <person name="Wang J."/>
            <person name="Peng C."/>
            <person name="Meng J."/>
            <person name="Yang L."/>
            <person name="Liu J."/>
            <person name="Wen B."/>
            <person name="Zhang N."/>
            <person name="Huang Z."/>
            <person name="Zhu Q."/>
            <person name="Feng Y."/>
            <person name="Mount A."/>
            <person name="Hedgecock D."/>
            <person name="Xu Z."/>
            <person name="Liu Y."/>
            <person name="Domazet-Loso T."/>
            <person name="Du Y."/>
            <person name="Sun X."/>
            <person name="Zhang S."/>
            <person name="Liu B."/>
            <person name="Cheng P."/>
            <person name="Jiang X."/>
            <person name="Li J."/>
            <person name="Fan D."/>
            <person name="Wang W."/>
            <person name="Fu W."/>
            <person name="Wang T."/>
            <person name="Wang B."/>
            <person name="Zhang J."/>
            <person name="Peng Z."/>
            <person name="Li Y."/>
            <person name="Li N."/>
            <person name="Wang J."/>
            <person name="Chen M."/>
            <person name="He Y."/>
            <person name="Tan F."/>
            <person name="Song X."/>
            <person name="Zheng Q."/>
            <person name="Huang R."/>
            <person name="Yang H."/>
            <person name="Du X."/>
            <person name="Chen L."/>
            <person name="Yang M."/>
            <person name="Gaffney P.M."/>
            <person name="Wang S."/>
            <person name="Luo L."/>
            <person name="She Z."/>
            <person name="Ming Y."/>
            <person name="Huang W."/>
            <person name="Zhang S."/>
            <person name="Huang B."/>
            <person name="Zhang Y."/>
            <person name="Qu T."/>
            <person name="Ni P."/>
            <person name="Miao G."/>
            <person name="Wang J."/>
            <person name="Wang Q."/>
            <person name="Steinberg C.E."/>
            <person name="Wang H."/>
            <person name="Li N."/>
            <person name="Qian L."/>
            <person name="Zhang G."/>
            <person name="Li Y."/>
            <person name="Yang H."/>
            <person name="Liu X."/>
            <person name="Wang J."/>
            <person name="Yin Y."/>
            <person name="Wang J."/>
        </authorList>
    </citation>
    <scope>NUCLEOTIDE SEQUENCE [LARGE SCALE GENOMIC DNA]</scope>
    <source>
        <strain evidence="24">05x7-T-G4-1.051#20</strain>
    </source>
</reference>
<evidence type="ECO:0000256" key="4">
    <source>
        <dbReference type="ARBA" id="ARBA00018769"/>
    </source>
</evidence>
<dbReference type="InterPro" id="IPR036736">
    <property type="entry name" value="ACP-like_sf"/>
</dbReference>
<evidence type="ECO:0000256" key="10">
    <source>
        <dbReference type="ARBA" id="ARBA00022832"/>
    </source>
</evidence>
<evidence type="ECO:0000256" key="8">
    <source>
        <dbReference type="ARBA" id="ARBA00022679"/>
    </source>
</evidence>
<dbReference type="Pfam" id="PF21089">
    <property type="entry name" value="PKS_DH_N"/>
    <property type="match status" value="1"/>
</dbReference>
<dbReference type="InterPro" id="IPR016039">
    <property type="entry name" value="Thiolase-like"/>
</dbReference>
<dbReference type="InterPro" id="IPR001870">
    <property type="entry name" value="B30.2/SPRY"/>
</dbReference>